<accession>A0A7I9ZQB4</accession>
<gene>
    <name evidence="6" type="ORF">MHIP_33510</name>
</gene>
<comment type="caution">
    <text evidence="6">The sequence shown here is derived from an EMBL/GenBank/DDBJ whole genome shotgun (WGS) entry which is preliminary data.</text>
</comment>
<evidence type="ECO:0000256" key="5">
    <source>
        <dbReference type="ARBA" id="ARBA00023288"/>
    </source>
</evidence>
<dbReference type="Proteomes" id="UP000465304">
    <property type="component" value="Unassembled WGS sequence"/>
</dbReference>
<proteinExistence type="predicted"/>
<dbReference type="EMBL" id="BLLB01000002">
    <property type="protein sequence ID" value="GFH02868.1"/>
    <property type="molecule type" value="Genomic_DNA"/>
</dbReference>
<evidence type="ECO:0000256" key="4">
    <source>
        <dbReference type="ARBA" id="ARBA00023139"/>
    </source>
</evidence>
<name>A0A7I9ZQB4_9MYCO</name>
<protein>
    <recommendedName>
        <fullName evidence="8">Lipoprotein LppE</fullName>
    </recommendedName>
</protein>
<dbReference type="GO" id="GO:0016020">
    <property type="term" value="C:membrane"/>
    <property type="evidence" value="ECO:0007669"/>
    <property type="project" value="InterPro"/>
</dbReference>
<keyword evidence="2" id="KW-0732">Signal</keyword>
<keyword evidence="3" id="KW-0472">Membrane</keyword>
<dbReference type="AlphaFoldDB" id="A0A7I9ZQB4"/>
<dbReference type="Pfam" id="PF05481">
    <property type="entry name" value="Myco_19_kDa"/>
    <property type="match status" value="1"/>
</dbReference>
<evidence type="ECO:0000313" key="6">
    <source>
        <dbReference type="EMBL" id="GFH02868.1"/>
    </source>
</evidence>
<dbReference type="InterPro" id="IPR008691">
    <property type="entry name" value="LpqH"/>
</dbReference>
<evidence type="ECO:0000256" key="2">
    <source>
        <dbReference type="ARBA" id="ARBA00022729"/>
    </source>
</evidence>
<reference evidence="6 7" key="1">
    <citation type="journal article" date="2019" name="Emerg. Microbes Infect.">
        <title>Comprehensive subspecies identification of 175 nontuberculous mycobacteria species based on 7547 genomic profiles.</title>
        <authorList>
            <person name="Matsumoto Y."/>
            <person name="Kinjo T."/>
            <person name="Motooka D."/>
            <person name="Nabeya D."/>
            <person name="Jung N."/>
            <person name="Uechi K."/>
            <person name="Horii T."/>
            <person name="Iida T."/>
            <person name="Fujita J."/>
            <person name="Nakamura S."/>
        </authorList>
    </citation>
    <scope>NUCLEOTIDE SEQUENCE [LARGE SCALE GENOMIC DNA]</scope>
    <source>
        <strain evidence="6 7">JCM 30996</strain>
    </source>
</reference>
<keyword evidence="5" id="KW-0449">Lipoprotein</keyword>
<evidence type="ECO:0008006" key="8">
    <source>
        <dbReference type="Google" id="ProtNLM"/>
    </source>
</evidence>
<keyword evidence="1" id="KW-1003">Cell membrane</keyword>
<evidence type="ECO:0000256" key="1">
    <source>
        <dbReference type="ARBA" id="ARBA00022475"/>
    </source>
</evidence>
<organism evidence="6 7">
    <name type="scientific">Mycolicibacterium hippocampi</name>
    <dbReference type="NCBI Taxonomy" id="659824"/>
    <lineage>
        <taxon>Bacteria</taxon>
        <taxon>Bacillati</taxon>
        <taxon>Actinomycetota</taxon>
        <taxon>Actinomycetes</taxon>
        <taxon>Mycobacteriales</taxon>
        <taxon>Mycobacteriaceae</taxon>
        <taxon>Mycolicibacterium</taxon>
    </lineage>
</organism>
<evidence type="ECO:0000256" key="3">
    <source>
        <dbReference type="ARBA" id="ARBA00023136"/>
    </source>
</evidence>
<keyword evidence="7" id="KW-1185">Reference proteome</keyword>
<sequence length="138" mass="14481">MGAMALVAAGCASGYEALGTRTAQVSINGTEVAENPRIRCEQVQWVWFIKSLEETPGFSAQVRTGETVVARLVRIEDLGGFTGSSWNADITGPAIPVGVEADAEVADGAFTISGTATGFYQDDPAESATAEFEIRTDC</sequence>
<keyword evidence="4" id="KW-0564">Palmitate</keyword>
<evidence type="ECO:0000313" key="7">
    <source>
        <dbReference type="Proteomes" id="UP000465304"/>
    </source>
</evidence>